<gene>
    <name evidence="2" type="ORF">N1851_013034</name>
</gene>
<sequence>MSISGPIPALEIFLGVLGLGFSILFCTAFCRICHRFRDDQLEREEWLRAREADRPTSVFVIPVQGGHSRLAEGEDFHSVMPPRYSQELHRPPRYSVTIGSGPPPAYNELGFKPEDLPPVYTERTTVPSYPLSTIPTPANTGQNQTEVSIAARVVQE</sequence>
<name>A0AA47P1W7_MERPO</name>
<keyword evidence="1" id="KW-1133">Transmembrane helix</keyword>
<dbReference type="AlphaFoldDB" id="A0AA47P1W7"/>
<keyword evidence="1" id="KW-0472">Membrane</keyword>
<proteinExistence type="predicted"/>
<dbReference type="Proteomes" id="UP001174136">
    <property type="component" value="Unassembled WGS sequence"/>
</dbReference>
<feature type="transmembrane region" description="Helical" evidence="1">
    <location>
        <begin position="12"/>
        <end position="33"/>
    </location>
</feature>
<keyword evidence="3" id="KW-1185">Reference proteome</keyword>
<keyword evidence="1" id="KW-0812">Transmembrane</keyword>
<dbReference type="EMBL" id="JAOPHQ010002301">
    <property type="protein sequence ID" value="KAK0147471.1"/>
    <property type="molecule type" value="Genomic_DNA"/>
</dbReference>
<accession>A0AA47P1W7</accession>
<comment type="caution">
    <text evidence="2">The sequence shown here is derived from an EMBL/GenBank/DDBJ whole genome shotgun (WGS) entry which is preliminary data.</text>
</comment>
<reference evidence="2" key="1">
    <citation type="journal article" date="2023" name="Front. Mar. Sci.">
        <title>A new Merluccius polli reference genome to investigate the effects of global change in West African waters.</title>
        <authorList>
            <person name="Mateo J.L."/>
            <person name="Blanco-Fernandez C."/>
            <person name="Garcia-Vazquez E."/>
            <person name="Machado-Schiaffino G."/>
        </authorList>
    </citation>
    <scope>NUCLEOTIDE SEQUENCE</scope>
    <source>
        <strain evidence="2">C29</strain>
        <tissue evidence="2">Fin</tissue>
    </source>
</reference>
<protein>
    <submittedName>
        <fullName evidence="2">Uncharacterized protein</fullName>
    </submittedName>
</protein>
<evidence type="ECO:0000256" key="1">
    <source>
        <dbReference type="SAM" id="Phobius"/>
    </source>
</evidence>
<evidence type="ECO:0000313" key="3">
    <source>
        <dbReference type="Proteomes" id="UP001174136"/>
    </source>
</evidence>
<evidence type="ECO:0000313" key="2">
    <source>
        <dbReference type="EMBL" id="KAK0147471.1"/>
    </source>
</evidence>
<organism evidence="2 3">
    <name type="scientific">Merluccius polli</name>
    <name type="common">Benguela hake</name>
    <name type="synonym">Merluccius cadenati</name>
    <dbReference type="NCBI Taxonomy" id="89951"/>
    <lineage>
        <taxon>Eukaryota</taxon>
        <taxon>Metazoa</taxon>
        <taxon>Chordata</taxon>
        <taxon>Craniata</taxon>
        <taxon>Vertebrata</taxon>
        <taxon>Euteleostomi</taxon>
        <taxon>Actinopterygii</taxon>
        <taxon>Neopterygii</taxon>
        <taxon>Teleostei</taxon>
        <taxon>Neoteleostei</taxon>
        <taxon>Acanthomorphata</taxon>
        <taxon>Zeiogadaria</taxon>
        <taxon>Gadariae</taxon>
        <taxon>Gadiformes</taxon>
        <taxon>Gadoidei</taxon>
        <taxon>Merlucciidae</taxon>
        <taxon>Merluccius</taxon>
    </lineage>
</organism>